<keyword evidence="7" id="KW-1185">Reference proteome</keyword>
<evidence type="ECO:0000313" key="7">
    <source>
        <dbReference type="Proteomes" id="UP001652504"/>
    </source>
</evidence>
<dbReference type="GO" id="GO:0016301">
    <property type="term" value="F:kinase activity"/>
    <property type="evidence" value="ECO:0007669"/>
    <property type="project" value="UniProtKB-KW"/>
</dbReference>
<dbReference type="Proteomes" id="UP001652504">
    <property type="component" value="Unassembled WGS sequence"/>
</dbReference>
<dbReference type="InterPro" id="IPR011712">
    <property type="entry name" value="Sig_transdc_His_kin_sub3_dim/P"/>
</dbReference>
<accession>A0ABT3A399</accession>
<dbReference type="PANTHER" id="PTHR24421:SF59">
    <property type="entry name" value="OXYGEN SENSOR HISTIDINE KINASE NREB"/>
    <property type="match status" value="1"/>
</dbReference>
<keyword evidence="4" id="KW-1133">Transmembrane helix</keyword>
<feature type="transmembrane region" description="Helical" evidence="4">
    <location>
        <begin position="12"/>
        <end position="29"/>
    </location>
</feature>
<dbReference type="RefSeq" id="WP_263710369.1">
    <property type="nucleotide sequence ID" value="NZ_JAOWKX010000001.1"/>
</dbReference>
<evidence type="ECO:0000256" key="3">
    <source>
        <dbReference type="ARBA" id="ARBA00023012"/>
    </source>
</evidence>
<feature type="transmembrane region" description="Helical" evidence="4">
    <location>
        <begin position="136"/>
        <end position="155"/>
    </location>
</feature>
<keyword evidence="3" id="KW-0902">Two-component regulatory system</keyword>
<evidence type="ECO:0000256" key="1">
    <source>
        <dbReference type="ARBA" id="ARBA00022679"/>
    </source>
</evidence>
<name>A0ABT3A399_9ALTE</name>
<evidence type="ECO:0000259" key="5">
    <source>
        <dbReference type="Pfam" id="PF07730"/>
    </source>
</evidence>
<organism evidence="6 7">
    <name type="scientific">Fluctibacter corallii</name>
    <dbReference type="NCBI Taxonomy" id="2984329"/>
    <lineage>
        <taxon>Bacteria</taxon>
        <taxon>Pseudomonadati</taxon>
        <taxon>Pseudomonadota</taxon>
        <taxon>Gammaproteobacteria</taxon>
        <taxon>Alteromonadales</taxon>
        <taxon>Alteromonadaceae</taxon>
        <taxon>Fluctibacter</taxon>
    </lineage>
</organism>
<dbReference type="InterPro" id="IPR036890">
    <property type="entry name" value="HATPase_C_sf"/>
</dbReference>
<sequence length="381" mass="42846">MQTINQKQSKFYECTLALVTCVLLGYFSYGYWLEFADDNVFVLAPTAQAILFVLALYCTFFAGVGVCIFAPRSAMWGLILQWTSLTLLLYLFQFSLTLGLGVIFLSYLALKLPWRWGFLAAAIPPVTHILFADHDFVFMNAALFYMFNLFAMLVAKQRESEKQAKEQASHLLRELSATQALLTITAKRDERLRIARDLHDLMGHHLTALNLQLEVAVQLCNDDAKPAVEKSQMITRKLLDETRHVVNAFRDNAVLDIRTALTTLTDNINGMHVDIDIPQDLVIGHAQYAEALFRSAQEGVTNALKHSQGDYCKISLRQENLNWIMTISDNGSNRQPLTLGNGLTGMIERIRNLDGSVDYLQDGRGMTLTITLPNEKDALCA</sequence>
<evidence type="ECO:0000256" key="2">
    <source>
        <dbReference type="ARBA" id="ARBA00022777"/>
    </source>
</evidence>
<keyword evidence="2 6" id="KW-0418">Kinase</keyword>
<dbReference type="PANTHER" id="PTHR24421">
    <property type="entry name" value="NITRATE/NITRITE SENSOR PROTEIN NARX-RELATED"/>
    <property type="match status" value="1"/>
</dbReference>
<dbReference type="SUPFAM" id="SSF55874">
    <property type="entry name" value="ATPase domain of HSP90 chaperone/DNA topoisomerase II/histidine kinase"/>
    <property type="match status" value="1"/>
</dbReference>
<reference evidence="6 7" key="1">
    <citation type="submission" date="2022-10" db="EMBL/GenBank/DDBJ databases">
        <title>Aestuariibacter sp. AA17 isolated from Montipora capitata coral fragment.</title>
        <authorList>
            <person name="Emsley S.A."/>
            <person name="Pfannmuller K.M."/>
            <person name="Loughran R.M."/>
            <person name="Shlafstein M."/>
            <person name="Papke E."/>
            <person name="Saw J.H."/>
            <person name="Ushijima B."/>
            <person name="Videau P."/>
        </authorList>
    </citation>
    <scope>NUCLEOTIDE SEQUENCE [LARGE SCALE GENOMIC DNA]</scope>
    <source>
        <strain evidence="6 7">AA17</strain>
    </source>
</reference>
<keyword evidence="4" id="KW-0472">Membrane</keyword>
<dbReference type="InterPro" id="IPR050482">
    <property type="entry name" value="Sensor_HK_TwoCompSys"/>
</dbReference>
<keyword evidence="4" id="KW-0812">Transmembrane</keyword>
<dbReference type="Pfam" id="PF07730">
    <property type="entry name" value="HisKA_3"/>
    <property type="match status" value="1"/>
</dbReference>
<feature type="transmembrane region" description="Helical" evidence="4">
    <location>
        <begin position="49"/>
        <end position="70"/>
    </location>
</feature>
<keyword evidence="1" id="KW-0808">Transferase</keyword>
<gene>
    <name evidence="6" type="ORF">OE749_00455</name>
</gene>
<feature type="transmembrane region" description="Helical" evidence="4">
    <location>
        <begin position="82"/>
        <end position="110"/>
    </location>
</feature>
<dbReference type="Gene3D" id="3.30.565.10">
    <property type="entry name" value="Histidine kinase-like ATPase, C-terminal domain"/>
    <property type="match status" value="1"/>
</dbReference>
<dbReference type="EMBL" id="JAOWKX010000001">
    <property type="protein sequence ID" value="MCV2883165.1"/>
    <property type="molecule type" value="Genomic_DNA"/>
</dbReference>
<protein>
    <submittedName>
        <fullName evidence="6">Histidine kinase</fullName>
    </submittedName>
</protein>
<feature type="domain" description="Signal transduction histidine kinase subgroup 3 dimerisation and phosphoacceptor" evidence="5">
    <location>
        <begin position="190"/>
        <end position="251"/>
    </location>
</feature>
<comment type="caution">
    <text evidence="6">The sequence shown here is derived from an EMBL/GenBank/DDBJ whole genome shotgun (WGS) entry which is preliminary data.</text>
</comment>
<evidence type="ECO:0000313" key="6">
    <source>
        <dbReference type="EMBL" id="MCV2883165.1"/>
    </source>
</evidence>
<dbReference type="Gene3D" id="1.20.5.1930">
    <property type="match status" value="1"/>
</dbReference>
<dbReference type="CDD" id="cd16917">
    <property type="entry name" value="HATPase_UhpB-NarQ-NarX-like"/>
    <property type="match status" value="1"/>
</dbReference>
<evidence type="ECO:0000256" key="4">
    <source>
        <dbReference type="SAM" id="Phobius"/>
    </source>
</evidence>
<proteinExistence type="predicted"/>